<protein>
    <recommendedName>
        <fullName evidence="3">Tudor domain-containing protein</fullName>
    </recommendedName>
</protein>
<dbReference type="EMBL" id="JAINVZ010000018">
    <property type="protein sequence ID" value="MBY8887683.1"/>
    <property type="molecule type" value="Genomic_DNA"/>
</dbReference>
<sequence>MPAEMERPQDPRDLYHACGDDIVAARPVLTGDVYEGVTVIETDGSRREITAMVLDHPCSLRVDGLNLAPRLNVGEVVPVPGAQWNGCFNRMFLPPPFPQATNGVKACAAFFDQGYYVSPEQLQAGTRIVCLAPSGINLFLQRMVKHSTRLTVETSKFQEANESPYEEADLIEEWCLDREEDGVKIPEAMSECMDWLREKLPDGRRRQQLLEGSQTRSTVRRDARAHLKALRRQYQQSGPS</sequence>
<dbReference type="RefSeq" id="WP_222980430.1">
    <property type="nucleotide sequence ID" value="NZ_JAINVZ010000018.1"/>
</dbReference>
<proteinExistence type="predicted"/>
<evidence type="ECO:0008006" key="3">
    <source>
        <dbReference type="Google" id="ProtNLM"/>
    </source>
</evidence>
<accession>A0ABS7QWU4</accession>
<reference evidence="1 2" key="1">
    <citation type="submission" date="2021-08" db="EMBL/GenBank/DDBJ databases">
        <title>Streptomyces sp. PTM05 isolated from lichen.</title>
        <authorList>
            <person name="Somphong A."/>
            <person name="Phongsopitanun W."/>
            <person name="Tanasupawat S."/>
        </authorList>
    </citation>
    <scope>NUCLEOTIDE SEQUENCE [LARGE SCALE GENOMIC DNA]</scope>
    <source>
        <strain evidence="1 2">Ptm05</strain>
    </source>
</reference>
<organism evidence="1 2">
    <name type="scientific">Streptantibioticus parmotrematis</name>
    <dbReference type="NCBI Taxonomy" id="2873249"/>
    <lineage>
        <taxon>Bacteria</taxon>
        <taxon>Bacillati</taxon>
        <taxon>Actinomycetota</taxon>
        <taxon>Actinomycetes</taxon>
        <taxon>Kitasatosporales</taxon>
        <taxon>Streptomycetaceae</taxon>
        <taxon>Streptantibioticus</taxon>
    </lineage>
</organism>
<name>A0ABS7QWU4_9ACTN</name>
<comment type="caution">
    <text evidence="1">The sequence shown here is derived from an EMBL/GenBank/DDBJ whole genome shotgun (WGS) entry which is preliminary data.</text>
</comment>
<keyword evidence="2" id="KW-1185">Reference proteome</keyword>
<gene>
    <name evidence="1" type="ORF">K7472_22990</name>
</gene>
<dbReference type="Proteomes" id="UP001198565">
    <property type="component" value="Unassembled WGS sequence"/>
</dbReference>
<evidence type="ECO:0000313" key="2">
    <source>
        <dbReference type="Proteomes" id="UP001198565"/>
    </source>
</evidence>
<evidence type="ECO:0000313" key="1">
    <source>
        <dbReference type="EMBL" id="MBY8887683.1"/>
    </source>
</evidence>